<proteinExistence type="predicted"/>
<dbReference type="PANTHER" id="PTHR35694">
    <property type="entry name" value="DENEDDYLASE"/>
    <property type="match status" value="1"/>
</dbReference>
<dbReference type="Pfam" id="PF08268">
    <property type="entry name" value="FBA_3"/>
    <property type="match status" value="1"/>
</dbReference>
<name>A0AAU9RA94_THLAR</name>
<dbReference type="Pfam" id="PF00646">
    <property type="entry name" value="F-box"/>
    <property type="match status" value="1"/>
</dbReference>
<evidence type="ECO:0000313" key="3">
    <source>
        <dbReference type="Proteomes" id="UP000836841"/>
    </source>
</evidence>
<sequence length="1024" mass="113926">MASASTASSLLFPSRNFTTIPSIPLRRTSVSFLRCCFKNPSAATTSEEDILRFVANSDGKALPCVRTYENNSARLSLVGTVAFDQALTAAAADGGEAADEHLRENVPVMVVETVFPGGSDPKATVSTRLFLPTKKVKERAKRLRRSLSEDLSSGDLSKNILAMTFRQVVLRQLWNFQLVLFGPGAEREMGDYENPREVSTSFTLSSSDERVISVIAEVICISALQSTEKHFLDDYLGKAKFPFFKWLTKRRRIASRDSSVVLYKVFDDELSENTNHLLEYFQSRKENFKVADTRQRSRWWNLSADSKLEKIGGPGFSSWASEYLPAYRLEIDTTILGDLKLEGWRKSSEDKWEVLLTHSQMVGLAEALDIYFEDIYSLPRKQLPCDGFGNYANLPSEKRGLSLLKMISVTMASGILLLAVSAAAQFCIPQKSERKYPGKRQDILWSESELLSNQSSDSSELESFCGLIVNKLKEAYSWVGEVTLESSIGAWIGEVPDYLKETSRAKSVEDHMVTSSSLLDKLNEDAKASAQDIATYQVVLSSEGKIIGFQPTSRVAVNHWAANPLAKQLYSGRKLSPGLIEPGLKSHPLTKVVVLELLMSVNSDRPFALTDIAVVMVNYLALISAIRTKKRSPKAMRRGRRRRGGERLEIPLDVQEEILTRLPAKSLMKFKCVSKLWSGLIRSRYLTNRYISVASRPPRLYMSSVEQLGCASMEVFHNPGKSQLVSFSSSSSDSGESFSADSTMPGMGGSNMVALRGLLLYNVCRRACIYNPATRQTVTLPAVNSSILAQGDSRKYVFYFLGHHPVLDQYKVVCNVVLRSSPRITSEHWVFVLEAGGSWKKIESDQTHVPTSIGVCVNGVMYYLASTSSTSRGIVFSFDVRSEELNTIQVPPSVSGASNRTGFIEYGGKPAVFDHTHLGTTGLVEWWVLEDGRRWSRKSLALHPCQMHMVDGTNHLAVQCTAQTGEVILAPNPMPPSGYFLYYDLQKNALRKVHVNGLWDGGFGEKRKYFAIMGKSESIMHLET</sequence>
<evidence type="ECO:0000313" key="2">
    <source>
        <dbReference type="EMBL" id="CAH2034196.1"/>
    </source>
</evidence>
<dbReference type="InterPro" id="IPR013187">
    <property type="entry name" value="F-box-assoc_dom_typ3"/>
</dbReference>
<accession>A0AAU9RA94</accession>
<dbReference type="CDD" id="cd22157">
    <property type="entry name" value="F-box_AtFBW1-like"/>
    <property type="match status" value="1"/>
</dbReference>
<dbReference type="PROSITE" id="PS50181">
    <property type="entry name" value="FBOX"/>
    <property type="match status" value="1"/>
</dbReference>
<dbReference type="SUPFAM" id="SSF81383">
    <property type="entry name" value="F-box domain"/>
    <property type="match status" value="1"/>
</dbReference>
<reference evidence="2 3" key="1">
    <citation type="submission" date="2022-03" db="EMBL/GenBank/DDBJ databases">
        <authorList>
            <person name="Nunn A."/>
            <person name="Chopra R."/>
            <person name="Nunn A."/>
            <person name="Contreras Garrido A."/>
        </authorList>
    </citation>
    <scope>NUCLEOTIDE SEQUENCE [LARGE SCALE GENOMIC DNA]</scope>
</reference>
<dbReference type="PANTHER" id="PTHR35694:SF1">
    <property type="entry name" value="DENEDDYLASE"/>
    <property type="match status" value="1"/>
</dbReference>
<dbReference type="SMART" id="SM00256">
    <property type="entry name" value="FBOX"/>
    <property type="match status" value="1"/>
</dbReference>
<dbReference type="InterPro" id="IPR017451">
    <property type="entry name" value="F-box-assoc_interact_dom"/>
</dbReference>
<dbReference type="Proteomes" id="UP000836841">
    <property type="component" value="Chromosome 1"/>
</dbReference>
<dbReference type="AlphaFoldDB" id="A0AAU9RA94"/>
<dbReference type="InterPro" id="IPR036047">
    <property type="entry name" value="F-box-like_dom_sf"/>
</dbReference>
<dbReference type="NCBIfam" id="TIGR01640">
    <property type="entry name" value="F_box_assoc_1"/>
    <property type="match status" value="1"/>
</dbReference>
<dbReference type="EMBL" id="OU466857">
    <property type="protein sequence ID" value="CAH2034196.1"/>
    <property type="molecule type" value="Genomic_DNA"/>
</dbReference>
<gene>
    <name evidence="2" type="ORF">TAV2_LOCUS784</name>
</gene>
<keyword evidence="3" id="KW-1185">Reference proteome</keyword>
<organism evidence="2 3">
    <name type="scientific">Thlaspi arvense</name>
    <name type="common">Field penny-cress</name>
    <dbReference type="NCBI Taxonomy" id="13288"/>
    <lineage>
        <taxon>Eukaryota</taxon>
        <taxon>Viridiplantae</taxon>
        <taxon>Streptophyta</taxon>
        <taxon>Embryophyta</taxon>
        <taxon>Tracheophyta</taxon>
        <taxon>Spermatophyta</taxon>
        <taxon>Magnoliopsida</taxon>
        <taxon>eudicotyledons</taxon>
        <taxon>Gunneridae</taxon>
        <taxon>Pentapetalae</taxon>
        <taxon>rosids</taxon>
        <taxon>malvids</taxon>
        <taxon>Brassicales</taxon>
        <taxon>Brassicaceae</taxon>
        <taxon>Thlaspideae</taxon>
        <taxon>Thlaspi</taxon>
    </lineage>
</organism>
<dbReference type="InterPro" id="IPR001810">
    <property type="entry name" value="F-box_dom"/>
</dbReference>
<feature type="domain" description="F-box" evidence="1">
    <location>
        <begin position="644"/>
        <end position="693"/>
    </location>
</feature>
<protein>
    <recommendedName>
        <fullName evidence="1">F-box domain-containing protein</fullName>
    </recommendedName>
</protein>
<evidence type="ECO:0000259" key="1">
    <source>
        <dbReference type="PROSITE" id="PS50181"/>
    </source>
</evidence>